<accession>A0ABS5XAS5</accession>
<keyword evidence="2" id="KW-1185">Reference proteome</keyword>
<dbReference type="EMBL" id="JAGTIS010000001">
    <property type="protein sequence ID" value="MBT8764790.1"/>
    <property type="molecule type" value="Genomic_DNA"/>
</dbReference>
<sequence>MGIKDGTSAKPAWTTDEIAYKVIETDTPGYARMTSEASGRGQQFSQSTVIYDSLALAYSQMTPGSLLVVSLPNRPTASNLRKTIETRGLQEEDYRLFRPTFDEHGRRYPRNKRPLVLQRITAKQMRTVQPFTALAEHVAKEAEQRGTTYNFAQPENPVSP</sequence>
<proteinExistence type="predicted"/>
<comment type="caution">
    <text evidence="1">The sequence shown here is derived from an EMBL/GenBank/DDBJ whole genome shotgun (WGS) entry which is preliminary data.</text>
</comment>
<dbReference type="Proteomes" id="UP001519667">
    <property type="component" value="Unassembled WGS sequence"/>
</dbReference>
<protein>
    <submittedName>
        <fullName evidence="1">Uncharacterized protein</fullName>
    </submittedName>
</protein>
<reference evidence="1 2" key="1">
    <citation type="submission" date="2021-04" db="EMBL/GenBank/DDBJ databases">
        <title>Pseudomonas boanensis sp. nov., a bacterium isolated from river water used for household purposes in Boane District, Mozambique.</title>
        <authorList>
            <person name="Nicklasson M."/>
            <person name="Martin-Rodriguez A.J."/>
            <person name="Thorell K."/>
            <person name="Neves L."/>
            <person name="Mussagy A."/>
            <person name="Rydberg H.A."/>
            <person name="Hernroth B."/>
            <person name="Svensson-Stadler L."/>
            <person name="Sjoling A."/>
        </authorList>
    </citation>
    <scope>NUCLEOTIDE SEQUENCE [LARGE SCALE GENOMIC DNA]</scope>
    <source>
        <strain evidence="1 2">DB1</strain>
    </source>
</reference>
<evidence type="ECO:0000313" key="1">
    <source>
        <dbReference type="EMBL" id="MBT8764790.1"/>
    </source>
</evidence>
<name>A0ABS5XAS5_9GAMM</name>
<organism evidence="1 2">
    <name type="scientific">Metapseudomonas boanensis</name>
    <dbReference type="NCBI Taxonomy" id="2822138"/>
    <lineage>
        <taxon>Bacteria</taxon>
        <taxon>Pseudomonadati</taxon>
        <taxon>Pseudomonadota</taxon>
        <taxon>Gammaproteobacteria</taxon>
        <taxon>Pseudomonadales</taxon>
        <taxon>Pseudomonadaceae</taxon>
        <taxon>Metapseudomonas</taxon>
    </lineage>
</organism>
<dbReference type="RefSeq" id="WP_215369234.1">
    <property type="nucleotide sequence ID" value="NZ_JAGTIS010000001.1"/>
</dbReference>
<gene>
    <name evidence="1" type="ORF">J7302_01305</name>
</gene>
<evidence type="ECO:0000313" key="2">
    <source>
        <dbReference type="Proteomes" id="UP001519667"/>
    </source>
</evidence>